<dbReference type="GO" id="GO:0006231">
    <property type="term" value="P:dTMP biosynthetic process"/>
    <property type="evidence" value="ECO:0007669"/>
    <property type="project" value="UniProtKB-UniRule"/>
</dbReference>
<evidence type="ECO:0000259" key="5">
    <source>
        <dbReference type="Pfam" id="PF00303"/>
    </source>
</evidence>
<dbReference type="CDD" id="cd00351">
    <property type="entry name" value="TS_Pyrimidine_HMase"/>
    <property type="match status" value="1"/>
</dbReference>
<evidence type="ECO:0000313" key="6">
    <source>
        <dbReference type="EMBL" id="OGY52298.1"/>
    </source>
</evidence>
<dbReference type="STRING" id="1797542.A3J59_02235"/>
<gene>
    <name evidence="4" type="primary">thyA</name>
    <name evidence="6" type="ORF">A3J59_02235</name>
</gene>
<dbReference type="InterPro" id="IPR036926">
    <property type="entry name" value="Thymidate_synth/dCMP_Mease_sf"/>
</dbReference>
<comment type="catalytic activity">
    <reaction evidence="4">
        <text>dUMP + (6R)-5,10-methylene-5,6,7,8-tetrahydrofolate = 7,8-dihydrofolate + dTMP</text>
        <dbReference type="Rhea" id="RHEA:12104"/>
        <dbReference type="ChEBI" id="CHEBI:15636"/>
        <dbReference type="ChEBI" id="CHEBI:57451"/>
        <dbReference type="ChEBI" id="CHEBI:63528"/>
        <dbReference type="ChEBI" id="CHEBI:246422"/>
        <dbReference type="EC" id="2.1.1.45"/>
    </reaction>
</comment>
<feature type="domain" description="Thymidylate synthase/dCMP hydroxymethylase" evidence="5">
    <location>
        <begin position="3"/>
        <end position="290"/>
    </location>
</feature>
<keyword evidence="4" id="KW-0963">Cytoplasm</keyword>
<dbReference type="SUPFAM" id="SSF55831">
    <property type="entry name" value="Thymidylate synthase/dCMP hydroxymethylase"/>
    <property type="match status" value="1"/>
</dbReference>
<evidence type="ECO:0000313" key="7">
    <source>
        <dbReference type="Proteomes" id="UP000177310"/>
    </source>
</evidence>
<dbReference type="InterPro" id="IPR045097">
    <property type="entry name" value="Thymidate_synth/dCMP_Mease"/>
</dbReference>
<feature type="binding site" evidence="4">
    <location>
        <position position="289"/>
    </location>
    <ligand>
        <name>(6R)-5,10-methylene-5,6,7,8-tetrahydrofolate</name>
        <dbReference type="ChEBI" id="CHEBI:15636"/>
    </ligand>
</feature>
<feature type="binding site" description="in other chain" evidence="4">
    <location>
        <begin position="191"/>
        <end position="194"/>
    </location>
    <ligand>
        <name>dUMP</name>
        <dbReference type="ChEBI" id="CHEBI:246422"/>
        <note>ligand shared between dimeric partners</note>
    </ligand>
</feature>
<dbReference type="PRINTS" id="PR00108">
    <property type="entry name" value="THYMDSNTHASE"/>
</dbReference>
<dbReference type="Pfam" id="PF00303">
    <property type="entry name" value="Thymidylat_synt"/>
    <property type="match status" value="1"/>
</dbReference>
<keyword evidence="3 4" id="KW-0808">Transferase</keyword>
<feature type="binding site" evidence="4">
    <location>
        <position position="194"/>
    </location>
    <ligand>
        <name>(6R)-5,10-methylene-5,6,7,8-tetrahydrofolate</name>
        <dbReference type="ChEBI" id="CHEBI:15636"/>
    </ligand>
</feature>
<dbReference type="EMBL" id="MHIL01000006">
    <property type="protein sequence ID" value="OGY52298.1"/>
    <property type="molecule type" value="Genomic_DNA"/>
</dbReference>
<reference evidence="6 7" key="1">
    <citation type="journal article" date="2016" name="Nat. Commun.">
        <title>Thousands of microbial genomes shed light on interconnected biogeochemical processes in an aquifer system.</title>
        <authorList>
            <person name="Anantharaman K."/>
            <person name="Brown C.T."/>
            <person name="Hug L.A."/>
            <person name="Sharon I."/>
            <person name="Castelle C.J."/>
            <person name="Probst A.J."/>
            <person name="Thomas B.C."/>
            <person name="Singh A."/>
            <person name="Wilkins M.J."/>
            <person name="Karaoz U."/>
            <person name="Brodie E.L."/>
            <person name="Williams K.H."/>
            <person name="Hubbard S.S."/>
            <person name="Banfield J.F."/>
        </authorList>
    </citation>
    <scope>NUCLEOTIDE SEQUENCE [LARGE SCALE GENOMIC DNA]</scope>
</reference>
<dbReference type="Proteomes" id="UP000177310">
    <property type="component" value="Unassembled WGS sequence"/>
</dbReference>
<dbReference type="NCBIfam" id="TIGR03284">
    <property type="entry name" value="thym_sym"/>
    <property type="match status" value="1"/>
</dbReference>
<sequence length="290" mass="33329">MRAYLDIVQRVLDQGVRKHSRTGIDTLTIAGALFEHEMTAGYPLLTTKKVPFRLVATELEFFIKGMTDKQWLIDRNNHIWDEWASPKRAPYGHDEAAKKRMLTERDLGPIYGFQWRHWNAPYENYDTDYAGAGVDQLKRVIETIKTDPDDRRMIVSAWNPQALDAMALPPCHYLFQITVIKGHLNLLWNQRSVDVMLGLPFNIASYSLLLHLLAKETGLAEGRLVGFLADVHIYENHRAGAKEQLGRDPNRYHLPTLETNGFTSIFDWQAGQTTVQNYQSYPTIKFEIAV</sequence>
<evidence type="ECO:0000256" key="1">
    <source>
        <dbReference type="ARBA" id="ARBA00011947"/>
    </source>
</evidence>
<evidence type="ECO:0000256" key="2">
    <source>
        <dbReference type="ARBA" id="ARBA00022603"/>
    </source>
</evidence>
<keyword evidence="4" id="KW-0545">Nucleotide biosynthesis</keyword>
<dbReference type="GO" id="GO:0004799">
    <property type="term" value="F:thymidylate synthase activity"/>
    <property type="evidence" value="ECO:0007669"/>
    <property type="project" value="UniProtKB-UniRule"/>
</dbReference>
<evidence type="ECO:0000256" key="3">
    <source>
        <dbReference type="ARBA" id="ARBA00022679"/>
    </source>
</evidence>
<keyword evidence="2 4" id="KW-0489">Methyltransferase</keyword>
<feature type="binding site" description="in other chain" evidence="4">
    <location>
        <position position="21"/>
    </location>
    <ligand>
        <name>dUMP</name>
        <dbReference type="ChEBI" id="CHEBI:246422"/>
        <note>ligand shared between dimeric partners</note>
    </ligand>
</feature>
<proteinExistence type="inferred from homology"/>
<feature type="binding site" evidence="4">
    <location>
        <begin position="151"/>
        <end position="152"/>
    </location>
    <ligand>
        <name>dUMP</name>
        <dbReference type="ChEBI" id="CHEBI:246422"/>
        <note>ligand shared between dimeric partners</note>
    </ligand>
</feature>
<dbReference type="InterPro" id="IPR000398">
    <property type="entry name" value="Thymidylate_synthase"/>
</dbReference>
<dbReference type="GO" id="GO:0005829">
    <property type="term" value="C:cytosol"/>
    <property type="evidence" value="ECO:0007669"/>
    <property type="project" value="TreeGrafter"/>
</dbReference>
<organism evidence="6 7">
    <name type="scientific">Candidatus Buchananbacteria bacterium RIFCSPHIGHO2_02_FULL_56_16</name>
    <dbReference type="NCBI Taxonomy" id="1797542"/>
    <lineage>
        <taxon>Bacteria</taxon>
        <taxon>Candidatus Buchananiibacteriota</taxon>
    </lineage>
</organism>
<comment type="subcellular location">
    <subcellularLocation>
        <location evidence="4">Cytoplasm</location>
    </subcellularLocation>
</comment>
<dbReference type="GO" id="GO:0032259">
    <property type="term" value="P:methylation"/>
    <property type="evidence" value="ECO:0007669"/>
    <property type="project" value="UniProtKB-KW"/>
</dbReference>
<comment type="pathway">
    <text evidence="4">Pyrimidine metabolism; dTTP biosynthesis.</text>
</comment>
<feature type="binding site" description="in other chain" evidence="4">
    <location>
        <position position="202"/>
    </location>
    <ligand>
        <name>dUMP</name>
        <dbReference type="ChEBI" id="CHEBI:246422"/>
        <note>ligand shared between dimeric partners</note>
    </ligand>
</feature>
<comment type="function">
    <text evidence="4">Catalyzes the reductive methylation of 2'-deoxyuridine-5'-monophosphate (dUMP) to 2'-deoxythymidine-5'-monophosphate (dTMP) while utilizing 5,10-methylenetetrahydrofolate (mTHF) as the methyl donor and reductant in the reaction, yielding dihydrofolate (DHF) as a by-product. This enzymatic reaction provides an intracellular de novo source of dTMP, an essential precursor for DNA biosynthesis.</text>
</comment>
<dbReference type="PANTHER" id="PTHR11548">
    <property type="entry name" value="THYMIDYLATE SYNTHASE 1"/>
    <property type="match status" value="1"/>
</dbReference>
<name>A0A1G1YIX4_9BACT</name>
<comment type="similarity">
    <text evidence="4">Belongs to the thymidylate synthase family. Bacterial-type ThyA subfamily.</text>
</comment>
<dbReference type="EC" id="2.1.1.45" evidence="1 4"/>
<feature type="active site" description="Nucleophile" evidence="4">
    <location>
        <position position="171"/>
    </location>
</feature>
<comment type="caution">
    <text evidence="6">The sequence shown here is derived from an EMBL/GenBank/DDBJ whole genome shotgun (WGS) entry which is preliminary data.</text>
</comment>
<dbReference type="Gene3D" id="3.30.572.10">
    <property type="entry name" value="Thymidylate synthase/dCMP hydroxymethylase domain"/>
    <property type="match status" value="1"/>
</dbReference>
<comment type="caution">
    <text evidence="4">Lacks conserved residue(s) required for the propagation of feature annotation.</text>
</comment>
<accession>A0A1G1YIX4</accession>
<protein>
    <recommendedName>
        <fullName evidence="1 4">Thymidylate synthase</fullName>
        <shortName evidence="4">TS</shortName>
        <shortName evidence="4">TSase</shortName>
        <ecNumber evidence="1 4">2.1.1.45</ecNumber>
    </recommendedName>
</protein>
<evidence type="ECO:0000256" key="4">
    <source>
        <dbReference type="HAMAP-Rule" id="MF_00008"/>
    </source>
</evidence>
<dbReference type="PANTHER" id="PTHR11548:SF1">
    <property type="entry name" value="THYMIDYLATE SYNTHASE 1"/>
    <property type="match status" value="1"/>
</dbReference>
<dbReference type="AlphaFoldDB" id="A0A1G1YIX4"/>
<dbReference type="UniPathway" id="UPA00575"/>
<feature type="binding site" description="in other chain" evidence="4">
    <location>
        <begin position="232"/>
        <end position="234"/>
    </location>
    <ligand>
        <name>dUMP</name>
        <dbReference type="ChEBI" id="CHEBI:246422"/>
        <note>ligand shared between dimeric partners</note>
    </ligand>
</feature>
<dbReference type="InterPro" id="IPR023451">
    <property type="entry name" value="Thymidate_synth/dCMP_Mease_dom"/>
</dbReference>
<dbReference type="GO" id="GO:0006235">
    <property type="term" value="P:dTTP biosynthetic process"/>
    <property type="evidence" value="ECO:0007669"/>
    <property type="project" value="UniProtKB-UniRule"/>
</dbReference>
<dbReference type="HAMAP" id="MF_00008">
    <property type="entry name" value="Thymidy_synth_bact"/>
    <property type="match status" value="1"/>
</dbReference>
<comment type="subunit">
    <text evidence="4">Homodimer.</text>
</comment>